<organism evidence="5 6">
    <name type="scientific">Tumebacillus permanentifrigoris</name>
    <dbReference type="NCBI Taxonomy" id="378543"/>
    <lineage>
        <taxon>Bacteria</taxon>
        <taxon>Bacillati</taxon>
        <taxon>Bacillota</taxon>
        <taxon>Bacilli</taxon>
        <taxon>Bacillales</taxon>
        <taxon>Alicyclobacillaceae</taxon>
        <taxon>Tumebacillus</taxon>
    </lineage>
</organism>
<gene>
    <name evidence="5" type="ORF">C7459_11174</name>
</gene>
<proteinExistence type="inferred from homology"/>
<dbReference type="Gene3D" id="3.30.830.10">
    <property type="entry name" value="Metalloenzyme, LuxS/M16 peptidase-like"/>
    <property type="match status" value="2"/>
</dbReference>
<dbReference type="Proteomes" id="UP000245634">
    <property type="component" value="Unassembled WGS sequence"/>
</dbReference>
<dbReference type="AlphaFoldDB" id="A0A316D8Y3"/>
<dbReference type="InterPro" id="IPR011249">
    <property type="entry name" value="Metalloenz_LuxS/M16"/>
</dbReference>
<comment type="similarity">
    <text evidence="1 2">Belongs to the peptidase M16 family.</text>
</comment>
<dbReference type="InterPro" id="IPR011765">
    <property type="entry name" value="Pept_M16_N"/>
</dbReference>
<evidence type="ECO:0000313" key="6">
    <source>
        <dbReference type="Proteomes" id="UP000245634"/>
    </source>
</evidence>
<feature type="domain" description="Peptidase M16 N-terminal" evidence="3">
    <location>
        <begin position="16"/>
        <end position="137"/>
    </location>
</feature>
<evidence type="ECO:0000313" key="5">
    <source>
        <dbReference type="EMBL" id="PWK11280.1"/>
    </source>
</evidence>
<dbReference type="SUPFAM" id="SSF63411">
    <property type="entry name" value="LuxS/MPP-like metallohydrolase"/>
    <property type="match status" value="2"/>
</dbReference>
<dbReference type="PANTHER" id="PTHR11851:SF49">
    <property type="entry name" value="MITOCHONDRIAL-PROCESSING PEPTIDASE SUBUNIT ALPHA"/>
    <property type="match status" value="1"/>
</dbReference>
<dbReference type="InterPro" id="IPR007863">
    <property type="entry name" value="Peptidase_M16_C"/>
</dbReference>
<evidence type="ECO:0000256" key="1">
    <source>
        <dbReference type="ARBA" id="ARBA00007261"/>
    </source>
</evidence>
<dbReference type="GO" id="GO:0046872">
    <property type="term" value="F:metal ion binding"/>
    <property type="evidence" value="ECO:0007669"/>
    <property type="project" value="InterPro"/>
</dbReference>
<feature type="domain" description="Peptidase M16 C-terminal" evidence="4">
    <location>
        <begin position="166"/>
        <end position="338"/>
    </location>
</feature>
<comment type="caution">
    <text evidence="5">The sequence shown here is derived from an EMBL/GenBank/DDBJ whole genome shotgun (WGS) entry which is preliminary data.</text>
</comment>
<dbReference type="InterPro" id="IPR001431">
    <property type="entry name" value="Pept_M16_Zn_BS"/>
</dbReference>
<reference evidence="5 6" key="1">
    <citation type="submission" date="2018-05" db="EMBL/GenBank/DDBJ databases">
        <title>Genomic Encyclopedia of Type Strains, Phase IV (KMG-IV): sequencing the most valuable type-strain genomes for metagenomic binning, comparative biology and taxonomic classification.</title>
        <authorList>
            <person name="Goeker M."/>
        </authorList>
    </citation>
    <scope>NUCLEOTIDE SEQUENCE [LARGE SCALE GENOMIC DNA]</scope>
    <source>
        <strain evidence="5 6">DSM 18773</strain>
    </source>
</reference>
<protein>
    <submittedName>
        <fullName evidence="5">Putative Zn-dependent peptidase</fullName>
    </submittedName>
</protein>
<dbReference type="GO" id="GO:0006508">
    <property type="term" value="P:proteolysis"/>
    <property type="evidence" value="ECO:0007669"/>
    <property type="project" value="InterPro"/>
</dbReference>
<keyword evidence="6" id="KW-1185">Reference proteome</keyword>
<sequence length="408" mass="45882">MQRMIRKTVLPNGLTIVTEKTPYLRGAVAHLRFGIGSGHEPFRLWGVAHVLEHMVFKGTPQMDQVEFGNEIARLGCSTNASTGFESTTFEIDGPAETILQGLDVFTELLANFHVPAEEFDKEKDVIQEEWKMYRDDPSAWGEDLAFHSLLGNFAHPTIGSPESIASLTRRQVLEFSQAHYTPDNLIVGLVGNVEHEAVVEVLAKHFGDNPRTCAELRLPPLSQVKVRHEEEDSEQEQVFVGFRAPAILRPDIPAFDTAMTIFGGDSWSRLFQRLRNELGLVYSVDGGYSGWPHVGSYMIYAGCQPAETDRVLAEIVNEIDKFKREISPDELVRSKAMLRSSLLMSSDQLGTKVQKLIDDEVLWGEYRPYEKDINDLEAVTVEQALQLVNEVFDDKLMTRVTVGPHQPK</sequence>
<evidence type="ECO:0000259" key="3">
    <source>
        <dbReference type="Pfam" id="PF00675"/>
    </source>
</evidence>
<dbReference type="EMBL" id="QGGL01000011">
    <property type="protein sequence ID" value="PWK11280.1"/>
    <property type="molecule type" value="Genomic_DNA"/>
</dbReference>
<dbReference type="InterPro" id="IPR050361">
    <property type="entry name" value="MPP/UQCRC_Complex"/>
</dbReference>
<dbReference type="PANTHER" id="PTHR11851">
    <property type="entry name" value="METALLOPROTEASE"/>
    <property type="match status" value="1"/>
</dbReference>
<dbReference type="GO" id="GO:0004222">
    <property type="term" value="F:metalloendopeptidase activity"/>
    <property type="evidence" value="ECO:0007669"/>
    <property type="project" value="InterPro"/>
</dbReference>
<dbReference type="Pfam" id="PF05193">
    <property type="entry name" value="Peptidase_M16_C"/>
    <property type="match status" value="1"/>
</dbReference>
<name>A0A316D8Y3_9BACL</name>
<evidence type="ECO:0000259" key="4">
    <source>
        <dbReference type="Pfam" id="PF05193"/>
    </source>
</evidence>
<dbReference type="PROSITE" id="PS00143">
    <property type="entry name" value="INSULINASE"/>
    <property type="match status" value="1"/>
</dbReference>
<evidence type="ECO:0000256" key="2">
    <source>
        <dbReference type="RuleBase" id="RU004447"/>
    </source>
</evidence>
<accession>A0A316D8Y3</accession>
<dbReference type="Pfam" id="PF00675">
    <property type="entry name" value="Peptidase_M16"/>
    <property type="match status" value="1"/>
</dbReference>